<proteinExistence type="inferred from homology"/>
<keyword evidence="3 6" id="KW-0812">Transmembrane</keyword>
<feature type="transmembrane region" description="Helical" evidence="6">
    <location>
        <begin position="57"/>
        <end position="81"/>
    </location>
</feature>
<evidence type="ECO:0000256" key="3">
    <source>
        <dbReference type="ARBA" id="ARBA00022692"/>
    </source>
</evidence>
<evidence type="ECO:0000313" key="8">
    <source>
        <dbReference type="EMBL" id="MBY6275513.1"/>
    </source>
</evidence>
<comment type="similarity">
    <text evidence="2">Belongs to the DsbD family.</text>
</comment>
<evidence type="ECO:0000256" key="6">
    <source>
        <dbReference type="SAM" id="Phobius"/>
    </source>
</evidence>
<dbReference type="PANTHER" id="PTHR31272:SF4">
    <property type="entry name" value="CYTOCHROME C-TYPE BIOGENESIS PROTEIN HI_1454-RELATED"/>
    <property type="match status" value="1"/>
</dbReference>
<evidence type="ECO:0000256" key="5">
    <source>
        <dbReference type="ARBA" id="ARBA00023136"/>
    </source>
</evidence>
<name>A0A953LFS8_SYMTR</name>
<feature type="transmembrane region" description="Helical" evidence="6">
    <location>
        <begin position="162"/>
        <end position="185"/>
    </location>
</feature>
<feature type="transmembrane region" description="Helical" evidence="6">
    <location>
        <begin position="87"/>
        <end position="107"/>
    </location>
</feature>
<dbReference type="PANTHER" id="PTHR31272">
    <property type="entry name" value="CYTOCHROME C-TYPE BIOGENESIS PROTEIN HI_1454-RELATED"/>
    <property type="match status" value="1"/>
</dbReference>
<comment type="subcellular location">
    <subcellularLocation>
        <location evidence="1">Membrane</location>
        <topology evidence="1">Multi-pass membrane protein</topology>
    </subcellularLocation>
</comment>
<gene>
    <name evidence="8" type="ORF">CWE10_04715</name>
</gene>
<dbReference type="GO" id="GO:0017004">
    <property type="term" value="P:cytochrome complex assembly"/>
    <property type="evidence" value="ECO:0007669"/>
    <property type="project" value="InterPro"/>
</dbReference>
<feature type="domain" description="Cytochrome C biogenesis protein transmembrane" evidence="7">
    <location>
        <begin position="6"/>
        <end position="213"/>
    </location>
</feature>
<keyword evidence="5 6" id="KW-0472">Membrane</keyword>
<keyword evidence="4 6" id="KW-1133">Transmembrane helix</keyword>
<accession>A0A953LFS8</accession>
<dbReference type="GO" id="GO:0016020">
    <property type="term" value="C:membrane"/>
    <property type="evidence" value="ECO:0007669"/>
    <property type="project" value="UniProtKB-SubCell"/>
</dbReference>
<dbReference type="AlphaFoldDB" id="A0A953LFS8"/>
<feature type="transmembrane region" description="Helical" evidence="6">
    <location>
        <begin position="127"/>
        <end position="156"/>
    </location>
</feature>
<organism evidence="8 9">
    <name type="scientific">Symbiobacterium thermophilum</name>
    <dbReference type="NCBI Taxonomy" id="2734"/>
    <lineage>
        <taxon>Bacteria</taxon>
        <taxon>Bacillati</taxon>
        <taxon>Bacillota</taxon>
        <taxon>Clostridia</taxon>
        <taxon>Eubacteriales</taxon>
        <taxon>Symbiobacteriaceae</taxon>
        <taxon>Symbiobacterium</taxon>
    </lineage>
</organism>
<comment type="caution">
    <text evidence="8">The sequence shown here is derived from an EMBL/GenBank/DDBJ whole genome shotgun (WGS) entry which is preliminary data.</text>
</comment>
<evidence type="ECO:0000259" key="7">
    <source>
        <dbReference type="Pfam" id="PF02683"/>
    </source>
</evidence>
<dbReference type="RefSeq" id="WP_273378407.1">
    <property type="nucleotide sequence ID" value="NZ_JACSIR010000100.1"/>
</dbReference>
<protein>
    <submittedName>
        <fullName evidence="8">Cytochrome C biogenesis protein</fullName>
    </submittedName>
</protein>
<feature type="transmembrane region" description="Helical" evidence="6">
    <location>
        <begin position="197"/>
        <end position="218"/>
    </location>
</feature>
<dbReference type="InterPro" id="IPR051790">
    <property type="entry name" value="Cytochrome_c-biogenesis_DsbD"/>
</dbReference>
<dbReference type="Proteomes" id="UP000732377">
    <property type="component" value="Unassembled WGS sequence"/>
</dbReference>
<dbReference type="InterPro" id="IPR003834">
    <property type="entry name" value="Cyt_c_assmbl_TM_dom"/>
</dbReference>
<dbReference type="EMBL" id="PIUK01000028">
    <property type="protein sequence ID" value="MBY6275513.1"/>
    <property type="molecule type" value="Genomic_DNA"/>
</dbReference>
<evidence type="ECO:0000256" key="4">
    <source>
        <dbReference type="ARBA" id="ARBA00022989"/>
    </source>
</evidence>
<sequence>MASPNLFLAFGAGVLSFVSPCVLPIYPSFLSYLTGVSVDQLSEGSRAVRAHVLKHSLAFFAGFSVIYVALGLTASALGSFFYSSRSWLPVVGGIFIALMGLSLMGILRVPFLMRDTRRQLASRPEGYLGSALIGLTFAAGWTPCIGPILGAVLALAATSPGYGGLLLLAYSVGFALPFIGMAYALGSVRSLARHSVAIQRVGGAVMVFMGILLATGGLERISAWLLEITGFTGF</sequence>
<feature type="transmembrane region" description="Helical" evidence="6">
    <location>
        <begin position="6"/>
        <end position="36"/>
    </location>
</feature>
<evidence type="ECO:0000313" key="9">
    <source>
        <dbReference type="Proteomes" id="UP000732377"/>
    </source>
</evidence>
<evidence type="ECO:0000256" key="2">
    <source>
        <dbReference type="ARBA" id="ARBA00006143"/>
    </source>
</evidence>
<evidence type="ECO:0000256" key="1">
    <source>
        <dbReference type="ARBA" id="ARBA00004141"/>
    </source>
</evidence>
<reference evidence="8" key="1">
    <citation type="submission" date="2017-11" db="EMBL/GenBank/DDBJ databases">
        <title>Three new genomes from thermophilic consortium.</title>
        <authorList>
            <person name="Quaggio R."/>
            <person name="Amgarten D."/>
            <person name="Setubal J.C."/>
        </authorList>
    </citation>
    <scope>NUCLEOTIDE SEQUENCE</scope>
    <source>
        <strain evidence="8">ZCTH01-B2</strain>
    </source>
</reference>
<dbReference type="Pfam" id="PF02683">
    <property type="entry name" value="DsbD_TM"/>
    <property type="match status" value="1"/>
</dbReference>